<feature type="region of interest" description="Disordered" evidence="1">
    <location>
        <begin position="160"/>
        <end position="185"/>
    </location>
</feature>
<dbReference type="PANTHER" id="PTHR40590:SF1">
    <property type="entry name" value="CYTOPLASMIC PROTEIN"/>
    <property type="match status" value="1"/>
</dbReference>
<dbReference type="Pfam" id="PF01963">
    <property type="entry name" value="TraB_PrgY_gumN"/>
    <property type="match status" value="1"/>
</dbReference>
<dbReference type="CDD" id="cd14789">
    <property type="entry name" value="Tiki"/>
    <property type="match status" value="1"/>
</dbReference>
<protein>
    <submittedName>
        <fullName evidence="3">TraB/GumN family protein</fullName>
    </submittedName>
</protein>
<dbReference type="RefSeq" id="WP_347324227.1">
    <property type="nucleotide sequence ID" value="NZ_JBCGUH010000003.1"/>
</dbReference>
<dbReference type="InterPro" id="IPR012854">
    <property type="entry name" value="Cu_amine_oxidase-like_N"/>
</dbReference>
<feature type="region of interest" description="Disordered" evidence="1">
    <location>
        <begin position="1"/>
        <end position="27"/>
    </location>
</feature>
<evidence type="ECO:0000313" key="3">
    <source>
        <dbReference type="EMBL" id="MFD1884575.1"/>
    </source>
</evidence>
<reference evidence="4" key="1">
    <citation type="journal article" date="2019" name="Int. J. Syst. Evol. Microbiol.">
        <title>The Global Catalogue of Microorganisms (GCM) 10K type strain sequencing project: providing services to taxonomists for standard genome sequencing and annotation.</title>
        <authorList>
            <consortium name="The Broad Institute Genomics Platform"/>
            <consortium name="The Broad Institute Genome Sequencing Center for Infectious Disease"/>
            <person name="Wu L."/>
            <person name="Ma J."/>
        </authorList>
    </citation>
    <scope>NUCLEOTIDE SEQUENCE [LARGE SCALE GENOMIC DNA]</scope>
    <source>
        <strain evidence="4">CCUG 54950</strain>
    </source>
</reference>
<dbReference type="EMBL" id="JBHUEH010000010">
    <property type="protein sequence ID" value="MFD1884575.1"/>
    <property type="molecule type" value="Genomic_DNA"/>
</dbReference>
<dbReference type="InterPro" id="IPR002816">
    <property type="entry name" value="TraB/PrgY/GumN_fam"/>
</dbReference>
<dbReference type="Proteomes" id="UP001597233">
    <property type="component" value="Unassembled WGS sequence"/>
</dbReference>
<accession>A0ABW4REJ8</accession>
<gene>
    <name evidence="3" type="ORF">ACFSC9_03490</name>
</gene>
<proteinExistence type="predicted"/>
<evidence type="ECO:0000313" key="4">
    <source>
        <dbReference type="Proteomes" id="UP001597233"/>
    </source>
</evidence>
<dbReference type="PANTHER" id="PTHR40590">
    <property type="entry name" value="CYTOPLASMIC PROTEIN-RELATED"/>
    <property type="match status" value="1"/>
</dbReference>
<feature type="domain" description="Copper amine oxidase-like N-terminal" evidence="2">
    <location>
        <begin position="113"/>
        <end position="162"/>
    </location>
</feature>
<keyword evidence="4" id="KW-1185">Reference proteome</keyword>
<feature type="compositionally biased region" description="Low complexity" evidence="1">
    <location>
        <begin position="1"/>
        <end position="13"/>
    </location>
</feature>
<evidence type="ECO:0000256" key="1">
    <source>
        <dbReference type="SAM" id="MobiDB-lite"/>
    </source>
</evidence>
<comment type="caution">
    <text evidence="3">The sequence shown here is derived from an EMBL/GenBank/DDBJ whole genome shotgun (WGS) entry which is preliminary data.</text>
</comment>
<dbReference type="Pfam" id="PF07833">
    <property type="entry name" value="Cu_amine_oxidN1"/>
    <property type="match status" value="1"/>
</dbReference>
<dbReference type="InterPro" id="IPR047111">
    <property type="entry name" value="YbaP-like"/>
</dbReference>
<feature type="compositionally biased region" description="Polar residues" evidence="1">
    <location>
        <begin position="160"/>
        <end position="175"/>
    </location>
</feature>
<organism evidence="3 4">
    <name type="scientific">Paenibacillus wenxiniae</name>
    <dbReference type="NCBI Taxonomy" id="1636843"/>
    <lineage>
        <taxon>Bacteria</taxon>
        <taxon>Bacillati</taxon>
        <taxon>Bacillota</taxon>
        <taxon>Bacilli</taxon>
        <taxon>Bacillales</taxon>
        <taxon>Paenibacillaceae</taxon>
        <taxon>Paenibacillus</taxon>
    </lineage>
</organism>
<dbReference type="InterPro" id="IPR036582">
    <property type="entry name" value="Mao_N_sf"/>
</dbReference>
<evidence type="ECO:0000259" key="2">
    <source>
        <dbReference type="Pfam" id="PF07833"/>
    </source>
</evidence>
<dbReference type="SUPFAM" id="SSF55383">
    <property type="entry name" value="Copper amine oxidase, domain N"/>
    <property type="match status" value="1"/>
</dbReference>
<sequence length="456" mass="50365">MNGNNQPYNQNTNVKQGQSERSQSQRRKRMIRQWTSVWMALLLTLSIFTATVPVSAAPVSGQPTIHIDQKQVGYSQAVPVIQQQTTLVPLRATLEAMGAKLDNVSRQSITINIDGKKINITDKLTMIDGVTYIPVRTLAELSGHTVSWSSKEQSIVLVSGTSTAERPASSGTSHPSPDAASETQAEGGRGFLWEVKHGDNVVDLVGSMHIADDSFYPLRKEYEQAFKEADYLGVEVDISKVGEAQQQQSLKLGMYQDGSTLKDHIAPATYARLGKVLEQENMKPDALDAFKPWMVELTLVNLQAAKSGYAASSGVDLYFLKQASERKLPVIELETFDSQLNMLNGFSSELQENNLIAALDSMGKHDQAVTLTDMANMWKSGNDEQLLEMTTNMAPDPEYRQAMLTDRNIGMADKIDHYLQQGSGKRYFIVVGAAHYLGQDGIIQLLQNKGYTVTRK</sequence>
<name>A0ABW4REJ8_9BACL</name>